<evidence type="ECO:0000259" key="1">
    <source>
        <dbReference type="Pfam" id="PF03061"/>
    </source>
</evidence>
<keyword evidence="3" id="KW-1185">Reference proteome</keyword>
<dbReference type="OrthoDB" id="506431at2759"/>
<reference evidence="2" key="2">
    <citation type="journal article" date="2023" name="IMA Fungus">
        <title>Comparative genomic study of the Penicillium genus elucidates a diverse pangenome and 15 lateral gene transfer events.</title>
        <authorList>
            <person name="Petersen C."/>
            <person name="Sorensen T."/>
            <person name="Nielsen M.R."/>
            <person name="Sondergaard T.E."/>
            <person name="Sorensen J.L."/>
            <person name="Fitzpatrick D.A."/>
            <person name="Frisvad J.C."/>
            <person name="Nielsen K.L."/>
        </authorList>
    </citation>
    <scope>NUCLEOTIDE SEQUENCE</scope>
    <source>
        <strain evidence="2">IBT 21917</strain>
    </source>
</reference>
<dbReference type="SUPFAM" id="SSF54637">
    <property type="entry name" value="Thioesterase/thiol ester dehydrase-isomerase"/>
    <property type="match status" value="1"/>
</dbReference>
<dbReference type="InterPro" id="IPR029069">
    <property type="entry name" value="HotDog_dom_sf"/>
</dbReference>
<dbReference type="PANTHER" id="PTHR47260">
    <property type="entry name" value="UPF0644 PROTEIN PB2B4.06"/>
    <property type="match status" value="1"/>
</dbReference>
<comment type="caution">
    <text evidence="2">The sequence shown here is derived from an EMBL/GenBank/DDBJ whole genome shotgun (WGS) entry which is preliminary data.</text>
</comment>
<dbReference type="Gene3D" id="3.10.129.10">
    <property type="entry name" value="Hotdog Thioesterase"/>
    <property type="match status" value="1"/>
</dbReference>
<dbReference type="CDD" id="cd03443">
    <property type="entry name" value="PaaI_thioesterase"/>
    <property type="match status" value="1"/>
</dbReference>
<accession>A0A9W9IJH3</accession>
<organism evidence="2 3">
    <name type="scientific">Penicillium capsulatum</name>
    <dbReference type="NCBI Taxonomy" id="69766"/>
    <lineage>
        <taxon>Eukaryota</taxon>
        <taxon>Fungi</taxon>
        <taxon>Dikarya</taxon>
        <taxon>Ascomycota</taxon>
        <taxon>Pezizomycotina</taxon>
        <taxon>Eurotiomycetes</taxon>
        <taxon>Eurotiomycetidae</taxon>
        <taxon>Eurotiales</taxon>
        <taxon>Aspergillaceae</taxon>
        <taxon>Penicillium</taxon>
    </lineage>
</organism>
<dbReference type="Proteomes" id="UP001146351">
    <property type="component" value="Unassembled WGS sequence"/>
</dbReference>
<dbReference type="AlphaFoldDB" id="A0A9W9IJH3"/>
<dbReference type="InterPro" id="IPR006683">
    <property type="entry name" value="Thioestr_dom"/>
</dbReference>
<reference evidence="2" key="1">
    <citation type="submission" date="2022-11" db="EMBL/GenBank/DDBJ databases">
        <authorList>
            <person name="Petersen C."/>
        </authorList>
    </citation>
    <scope>NUCLEOTIDE SEQUENCE</scope>
    <source>
        <strain evidence="2">IBT 21917</strain>
    </source>
</reference>
<evidence type="ECO:0000313" key="3">
    <source>
        <dbReference type="Proteomes" id="UP001146351"/>
    </source>
</evidence>
<dbReference type="EMBL" id="JAPQKO010000002">
    <property type="protein sequence ID" value="KAJ5180223.1"/>
    <property type="molecule type" value="Genomic_DNA"/>
</dbReference>
<feature type="domain" description="Thioesterase" evidence="1">
    <location>
        <begin position="95"/>
        <end position="167"/>
    </location>
</feature>
<evidence type="ECO:0000313" key="2">
    <source>
        <dbReference type="EMBL" id="KAJ5180223.1"/>
    </source>
</evidence>
<name>A0A9W9IJH3_9EURO</name>
<proteinExistence type="predicted"/>
<dbReference type="Pfam" id="PF03061">
    <property type="entry name" value="4HBT"/>
    <property type="match status" value="1"/>
</dbReference>
<sequence length="224" mass="24736">MTVSTVIPEPESLHLHLDEYLDTHPVTIALRDDPKYIESRPHARVPEELRVHNLITGTFVGAHKISVPPYVFTQADGKSMVMLLHLGDQICGHPGIIHGGFLATLLDEGLARCCFGALPSKVGVTANLNINYRQPAPANAFFVLRAETRRVEGRKAWVDGRIEVLDHGQESCVVVEATALFIEPRQTTVSGFQRRAECEVDESQALTGLYSQVDSLMDSNKPRT</sequence>
<gene>
    <name evidence="2" type="ORF">N7492_003433</name>
</gene>
<protein>
    <submittedName>
        <fullName evidence="2">Thioesterase family protein</fullName>
    </submittedName>
</protein>
<dbReference type="PANTHER" id="PTHR47260:SF7">
    <property type="entry name" value="THIOESTERASE FAMILY PROTEIN (AFU_ORTHOLOGUE AFUA_1G10800)"/>
    <property type="match status" value="1"/>
</dbReference>
<dbReference type="InterPro" id="IPR052061">
    <property type="entry name" value="PTE-AB_protein"/>
</dbReference>